<dbReference type="Proteomes" id="UP000070168">
    <property type="component" value="Unassembled WGS sequence"/>
</dbReference>
<dbReference type="GeneID" id="63706337"/>
<gene>
    <name evidence="1" type="ORF">PGRI_033240</name>
</gene>
<proteinExistence type="predicted"/>
<dbReference type="RefSeq" id="XP_040644093.1">
    <property type="nucleotide sequence ID" value="XM_040791037.1"/>
</dbReference>
<sequence>MSNLPDGHVVHHFTDFKLLCACAKTLVESLQSKSENQWLVVLGLSQSDIQRLDEDHNCLEGIEYRFSWEGQTGLIKIVPSFEHDSVTDALTRAVDLSLIKMGLVSTTNRKWVATTTYKPTVNKGKQADQGFLPPSRRPPIPGSSPGWPTLAIETGLSESLSQLRHNARWWFSNSSGEVRIVLVISISKRKDRVSIEKWQLASTNRPRSLTCAHEVAITANGVTGAPLTITFVALYDRPPAHGEGDIVLTARDFLDITSDLF</sequence>
<name>A0A135L9A6_PENPA</name>
<organism evidence="1 2">
    <name type="scientific">Penicillium patulum</name>
    <name type="common">Penicillium griseofulvum</name>
    <dbReference type="NCBI Taxonomy" id="5078"/>
    <lineage>
        <taxon>Eukaryota</taxon>
        <taxon>Fungi</taxon>
        <taxon>Dikarya</taxon>
        <taxon>Ascomycota</taxon>
        <taxon>Pezizomycotina</taxon>
        <taxon>Eurotiomycetes</taxon>
        <taxon>Eurotiomycetidae</taxon>
        <taxon>Eurotiales</taxon>
        <taxon>Aspergillaceae</taxon>
        <taxon>Penicillium</taxon>
    </lineage>
</organism>
<evidence type="ECO:0000313" key="1">
    <source>
        <dbReference type="EMBL" id="KXG45557.1"/>
    </source>
</evidence>
<dbReference type="EMBL" id="LHQR01000070">
    <property type="protein sequence ID" value="KXG45557.1"/>
    <property type="molecule type" value="Genomic_DNA"/>
</dbReference>
<accession>A0A135L9A6</accession>
<dbReference type="STRING" id="5078.A0A135L9A6"/>
<keyword evidence="2" id="KW-1185">Reference proteome</keyword>
<dbReference type="AlphaFoldDB" id="A0A135L9A6"/>
<protein>
    <submittedName>
        <fullName evidence="1">Uncharacterized protein</fullName>
    </submittedName>
</protein>
<dbReference type="OMA" id="QAYCAHE"/>
<reference evidence="1 2" key="1">
    <citation type="journal article" date="2016" name="BMC Genomics">
        <title>Genome sequencing and secondary metabolism of the postharvest pathogen Penicillium griseofulvum.</title>
        <authorList>
            <person name="Banani H."/>
            <person name="Marcet-Houben M."/>
            <person name="Ballester A.R."/>
            <person name="Abbruscato P."/>
            <person name="Gonzalez-Candelas L."/>
            <person name="Gabaldon T."/>
            <person name="Spadaro D."/>
        </authorList>
    </citation>
    <scope>NUCLEOTIDE SEQUENCE [LARGE SCALE GENOMIC DNA]</scope>
    <source>
        <strain evidence="1 2">PG3</strain>
    </source>
</reference>
<comment type="caution">
    <text evidence="1">The sequence shown here is derived from an EMBL/GenBank/DDBJ whole genome shotgun (WGS) entry which is preliminary data.</text>
</comment>
<evidence type="ECO:0000313" key="2">
    <source>
        <dbReference type="Proteomes" id="UP000070168"/>
    </source>
</evidence>
<dbReference type="OrthoDB" id="76567at2759"/>